<dbReference type="GO" id="GO:0042602">
    <property type="term" value="F:riboflavin reductase (NADPH) activity"/>
    <property type="evidence" value="ECO:0007669"/>
    <property type="project" value="TreeGrafter"/>
</dbReference>
<evidence type="ECO:0000313" key="5">
    <source>
        <dbReference type="Proteomes" id="UP000640583"/>
    </source>
</evidence>
<dbReference type="AlphaFoldDB" id="A0A8J7LVR3"/>
<dbReference type="Proteomes" id="UP000640583">
    <property type="component" value="Unassembled WGS sequence"/>
</dbReference>
<dbReference type="SUPFAM" id="SSF50475">
    <property type="entry name" value="FMN-binding split barrel"/>
    <property type="match status" value="1"/>
</dbReference>
<comment type="similarity">
    <text evidence="1">Belongs to the non-flavoprotein flavin reductase family.</text>
</comment>
<dbReference type="GO" id="GO:0010181">
    <property type="term" value="F:FMN binding"/>
    <property type="evidence" value="ECO:0007669"/>
    <property type="project" value="InterPro"/>
</dbReference>
<reference evidence="4" key="1">
    <citation type="submission" date="2020-10" db="EMBL/GenBank/DDBJ databases">
        <title>Paenihalocynthiibacter styelae gen. nov., sp. nov., isolated from stalked sea squirt Styela clava.</title>
        <authorList>
            <person name="Kim Y.-O."/>
            <person name="Yoon J.-H."/>
        </authorList>
    </citation>
    <scope>NUCLEOTIDE SEQUENCE</scope>
    <source>
        <strain evidence="4">MYP1-1</strain>
    </source>
</reference>
<dbReference type="InterPro" id="IPR012349">
    <property type="entry name" value="Split_barrel_FMN-bd"/>
</dbReference>
<dbReference type="EMBL" id="JADCKQ010000004">
    <property type="protein sequence ID" value="MBI1493402.1"/>
    <property type="molecule type" value="Genomic_DNA"/>
</dbReference>
<evidence type="ECO:0000259" key="3">
    <source>
        <dbReference type="SMART" id="SM00903"/>
    </source>
</evidence>
<feature type="domain" description="Flavin reductase like" evidence="3">
    <location>
        <begin position="18"/>
        <end position="160"/>
    </location>
</feature>
<dbReference type="InterPro" id="IPR050268">
    <property type="entry name" value="NADH-dep_flavin_reductase"/>
</dbReference>
<evidence type="ECO:0000256" key="2">
    <source>
        <dbReference type="ARBA" id="ARBA00023002"/>
    </source>
</evidence>
<evidence type="ECO:0000256" key="1">
    <source>
        <dbReference type="ARBA" id="ARBA00008898"/>
    </source>
</evidence>
<keyword evidence="2" id="KW-0560">Oxidoreductase</keyword>
<dbReference type="Pfam" id="PF01613">
    <property type="entry name" value="Flavin_Reduct"/>
    <property type="match status" value="1"/>
</dbReference>
<dbReference type="InterPro" id="IPR002563">
    <property type="entry name" value="Flavin_Rdtase-like_dom"/>
</dbReference>
<evidence type="ECO:0000313" key="4">
    <source>
        <dbReference type="EMBL" id="MBI1493402.1"/>
    </source>
</evidence>
<proteinExistence type="inferred from homology"/>
<dbReference type="PANTHER" id="PTHR30466">
    <property type="entry name" value="FLAVIN REDUCTASE"/>
    <property type="match status" value="1"/>
</dbReference>
<name>A0A8J7LVR3_9RHOB</name>
<gene>
    <name evidence="4" type="ORF">H1D41_07130</name>
</gene>
<protein>
    <submittedName>
        <fullName evidence="4">Flavin reductase family protein</fullName>
    </submittedName>
</protein>
<dbReference type="Gene3D" id="2.30.110.10">
    <property type="entry name" value="Electron Transport, Fmn-binding Protein, Chain A"/>
    <property type="match status" value="1"/>
</dbReference>
<accession>A0A8J7LVR3</accession>
<comment type="caution">
    <text evidence="4">The sequence shown here is derived from an EMBL/GenBank/DDBJ whole genome shotgun (WGS) entry which is preliminary data.</text>
</comment>
<dbReference type="PANTHER" id="PTHR30466:SF11">
    <property type="entry name" value="FLAVIN-DEPENDENT MONOOXYGENASE, REDUCTASE SUBUNIT HSAB"/>
    <property type="match status" value="1"/>
</dbReference>
<organism evidence="4 5">
    <name type="scientific">Halocynthiibacter styelae</name>
    <dbReference type="NCBI Taxonomy" id="2761955"/>
    <lineage>
        <taxon>Bacteria</taxon>
        <taxon>Pseudomonadati</taxon>
        <taxon>Pseudomonadota</taxon>
        <taxon>Alphaproteobacteria</taxon>
        <taxon>Rhodobacterales</taxon>
        <taxon>Paracoccaceae</taxon>
        <taxon>Halocynthiibacter</taxon>
    </lineage>
</organism>
<dbReference type="SMART" id="SM00903">
    <property type="entry name" value="Flavin_Reduct"/>
    <property type="match status" value="1"/>
</dbReference>
<dbReference type="RefSeq" id="WP_228848237.1">
    <property type="nucleotide sequence ID" value="NZ_JADCKQ010000004.1"/>
</dbReference>
<sequence length="164" mass="17393">MTAFTPTPENTRQLRDAYGRFATGVCIVTTRTDSGPVGMTVNSFSSVSLDPALVLWCPMKGSERTASFTSASHFAIHVLREDQGDLAMAFAKNGDAFAGLDIVEGMGDVPLLPNCCARFECEAAGQHEAGDHLIQVGQVLRAEFNNEFAPLIFAGGAFGGFNAV</sequence>
<keyword evidence="5" id="KW-1185">Reference proteome</keyword>